<keyword evidence="13" id="KW-0830">Ubiquinone</keyword>
<comment type="similarity">
    <text evidence="2">Belongs to the complex I subunit 2 family.</text>
</comment>
<dbReference type="EC" id="7.1.1.2" evidence="3"/>
<organism evidence="20">
    <name type="scientific">Crassostrea ariakensis</name>
    <name type="common">Suminoe oyster</name>
    <dbReference type="NCBI Taxonomy" id="3244846"/>
    <lineage>
        <taxon>Eukaryota</taxon>
        <taxon>Metazoa</taxon>
        <taxon>Spiralia</taxon>
        <taxon>Lophotrochozoa</taxon>
        <taxon>Mollusca</taxon>
        <taxon>Bivalvia</taxon>
        <taxon>Autobranchia</taxon>
        <taxon>Pteriomorphia</taxon>
        <taxon>Ostreida</taxon>
        <taxon>Ostreoidea</taxon>
        <taxon>Ostreidae</taxon>
        <taxon>Magallana</taxon>
    </lineage>
</organism>
<protein>
    <recommendedName>
        <fullName evidence="4">NADH-ubiquinone oxidoreductase chain 2</fullName>
        <ecNumber evidence="3">7.1.1.2</ecNumber>
    </recommendedName>
    <alternativeName>
        <fullName evidence="16">NADH dehydrogenase subunit 2</fullName>
    </alternativeName>
</protein>
<comment type="catalytic activity">
    <reaction evidence="17">
        <text>a ubiquinone + NADH + 5 H(+)(in) = a ubiquinol + NAD(+) + 4 H(+)(out)</text>
        <dbReference type="Rhea" id="RHEA:29091"/>
        <dbReference type="Rhea" id="RHEA-COMP:9565"/>
        <dbReference type="Rhea" id="RHEA-COMP:9566"/>
        <dbReference type="ChEBI" id="CHEBI:15378"/>
        <dbReference type="ChEBI" id="CHEBI:16389"/>
        <dbReference type="ChEBI" id="CHEBI:17976"/>
        <dbReference type="ChEBI" id="CHEBI:57540"/>
        <dbReference type="ChEBI" id="CHEBI:57945"/>
        <dbReference type="EC" id="7.1.1.2"/>
    </reaction>
</comment>
<dbReference type="Pfam" id="PF00361">
    <property type="entry name" value="Proton_antipo_M"/>
    <property type="match status" value="1"/>
</dbReference>
<evidence type="ECO:0000256" key="10">
    <source>
        <dbReference type="ARBA" id="ARBA00022982"/>
    </source>
</evidence>
<feature type="transmembrane region" description="Helical" evidence="18">
    <location>
        <begin position="115"/>
        <end position="140"/>
    </location>
</feature>
<dbReference type="EMBL" id="KJ855251">
    <property type="protein sequence ID" value="AIM52324.1"/>
    <property type="molecule type" value="Genomic_DNA"/>
</dbReference>
<name>A0A0A0QKD9_CRAAR</name>
<geneLocation type="mitochondrion" evidence="20"/>
<evidence type="ECO:0000256" key="14">
    <source>
        <dbReference type="ARBA" id="ARBA00023128"/>
    </source>
</evidence>
<evidence type="ECO:0000256" key="15">
    <source>
        <dbReference type="ARBA" id="ARBA00023136"/>
    </source>
</evidence>
<dbReference type="GO" id="GO:0006120">
    <property type="term" value="P:mitochondrial electron transport, NADH to ubiquinone"/>
    <property type="evidence" value="ECO:0007669"/>
    <property type="project" value="TreeGrafter"/>
</dbReference>
<dbReference type="GO" id="GO:0005743">
    <property type="term" value="C:mitochondrial inner membrane"/>
    <property type="evidence" value="ECO:0007669"/>
    <property type="project" value="UniProtKB-SubCell"/>
</dbReference>
<feature type="transmembrane region" description="Helical" evidence="18">
    <location>
        <begin position="84"/>
        <end position="103"/>
    </location>
</feature>
<keyword evidence="9" id="KW-1278">Translocase</keyword>
<feature type="domain" description="NADH:quinone oxidoreductase/Mrp antiporter transmembrane" evidence="19">
    <location>
        <begin position="80"/>
        <end position="280"/>
    </location>
</feature>
<evidence type="ECO:0000256" key="17">
    <source>
        <dbReference type="ARBA" id="ARBA00049551"/>
    </source>
</evidence>
<sequence>MQLVSMLVFLTLSIMSSIVMMFVSSIFWVWVMIDISTLFMIPFLAAESRPKKSWFTGVGVYFVVQFIGSVSILFAMVIDWAFSTSVFCSYVMCLGFSLKLGLVPLHFWVSRSFAYFHYGGIFVVGAGQKVFVIACVPMFSDVPFCAYLFYGMAVGSMLYGPVAMFNSILVKSFLAYSSVNHTGFLVITSWFGLHLIYLYSFIYCVSMMFLTWMLWSGRCVLMKELGTDLPACYKTGFIATALSFSGFPPFLDFCTKYVVIQIAMEGRAFIAIFAVLASSLMNLIVWIWVTSLAASSGMISSLPPSSSLLSDIFNISCISWNLFSGMAFGMLY</sequence>
<keyword evidence="11 18" id="KW-1133">Transmembrane helix</keyword>
<keyword evidence="10" id="KW-0249">Electron transport</keyword>
<dbReference type="AlphaFoldDB" id="A0A0A0QKD9"/>
<keyword evidence="6" id="KW-0679">Respiratory chain</keyword>
<evidence type="ECO:0000256" key="6">
    <source>
        <dbReference type="ARBA" id="ARBA00022660"/>
    </source>
</evidence>
<accession>A0A0A0QKD9</accession>
<evidence type="ECO:0000256" key="11">
    <source>
        <dbReference type="ARBA" id="ARBA00022989"/>
    </source>
</evidence>
<feature type="transmembrane region" description="Helical" evidence="18">
    <location>
        <begin position="146"/>
        <end position="166"/>
    </location>
</feature>
<evidence type="ECO:0000256" key="1">
    <source>
        <dbReference type="ARBA" id="ARBA00004448"/>
    </source>
</evidence>
<feature type="transmembrane region" description="Helical" evidence="18">
    <location>
        <begin position="197"/>
        <end position="215"/>
    </location>
</feature>
<dbReference type="PANTHER" id="PTHR46552:SF1">
    <property type="entry name" value="NADH-UBIQUINONE OXIDOREDUCTASE CHAIN 2"/>
    <property type="match status" value="1"/>
</dbReference>
<evidence type="ECO:0000256" key="18">
    <source>
        <dbReference type="SAM" id="Phobius"/>
    </source>
</evidence>
<keyword evidence="7 18" id="KW-0812">Transmembrane</keyword>
<feature type="transmembrane region" description="Helical" evidence="18">
    <location>
        <begin position="58"/>
        <end position="78"/>
    </location>
</feature>
<evidence type="ECO:0000313" key="20">
    <source>
        <dbReference type="EMBL" id="AIM52311.1"/>
    </source>
</evidence>
<evidence type="ECO:0000256" key="2">
    <source>
        <dbReference type="ARBA" id="ARBA00007012"/>
    </source>
</evidence>
<evidence type="ECO:0000256" key="3">
    <source>
        <dbReference type="ARBA" id="ARBA00012944"/>
    </source>
</evidence>
<proteinExistence type="inferred from homology"/>
<dbReference type="InterPro" id="IPR001750">
    <property type="entry name" value="ND/Mrp_TM"/>
</dbReference>
<gene>
    <name evidence="20" type="primary">ND2</name>
</gene>
<evidence type="ECO:0000256" key="12">
    <source>
        <dbReference type="ARBA" id="ARBA00023027"/>
    </source>
</evidence>
<evidence type="ECO:0000256" key="4">
    <source>
        <dbReference type="ARBA" id="ARBA00021008"/>
    </source>
</evidence>
<keyword evidence="5" id="KW-0813">Transport</keyword>
<evidence type="ECO:0000256" key="13">
    <source>
        <dbReference type="ARBA" id="ARBA00023075"/>
    </source>
</evidence>
<dbReference type="EMBL" id="KJ855250">
    <property type="protein sequence ID" value="AIM52311.1"/>
    <property type="molecule type" value="Genomic_DNA"/>
</dbReference>
<keyword evidence="15 18" id="KW-0472">Membrane</keyword>
<feature type="transmembrane region" description="Helical" evidence="18">
    <location>
        <begin position="309"/>
        <end position="331"/>
    </location>
</feature>
<keyword evidence="14 20" id="KW-0496">Mitochondrion</keyword>
<evidence type="ECO:0000256" key="9">
    <source>
        <dbReference type="ARBA" id="ARBA00022967"/>
    </source>
</evidence>
<evidence type="ECO:0000259" key="19">
    <source>
        <dbReference type="Pfam" id="PF00361"/>
    </source>
</evidence>
<keyword evidence="12" id="KW-0520">NAD</keyword>
<dbReference type="InterPro" id="IPR050175">
    <property type="entry name" value="Complex_I_Subunit_2"/>
</dbReference>
<reference evidence="20" key="1">
    <citation type="journal article" date="2016" name="Mar. Biotechnol.">
        <title>Intraspecific Variation in Mitogenomes of Five Crassostrea Species Provides Insight into Oyster Diversification and Speciation.</title>
        <authorList>
            <person name="Ren J."/>
            <person name="Hou Z."/>
            <person name="Wang H."/>
            <person name="Sun M.A."/>
            <person name="Liu X."/>
            <person name="Liu B."/>
            <person name="Guo X."/>
        </authorList>
    </citation>
    <scope>NUCLEOTIDE SEQUENCE</scope>
    <source>
        <strain evidence="21">BH48</strain>
        <strain evidence="20">HC01</strain>
    </source>
</reference>
<evidence type="ECO:0000256" key="16">
    <source>
        <dbReference type="ARBA" id="ARBA00031028"/>
    </source>
</evidence>
<keyword evidence="8" id="KW-0999">Mitochondrion inner membrane</keyword>
<comment type="subcellular location">
    <subcellularLocation>
        <location evidence="1">Mitochondrion inner membrane</location>
        <topology evidence="1">Multi-pass membrane protein</topology>
    </subcellularLocation>
</comment>
<evidence type="ECO:0000256" key="7">
    <source>
        <dbReference type="ARBA" id="ARBA00022692"/>
    </source>
</evidence>
<dbReference type="PANTHER" id="PTHR46552">
    <property type="entry name" value="NADH-UBIQUINONE OXIDOREDUCTASE CHAIN 2"/>
    <property type="match status" value="1"/>
</dbReference>
<evidence type="ECO:0000313" key="21">
    <source>
        <dbReference type="EMBL" id="AIM52324.1"/>
    </source>
</evidence>
<dbReference type="GO" id="GO:0008137">
    <property type="term" value="F:NADH dehydrogenase (ubiquinone) activity"/>
    <property type="evidence" value="ECO:0007669"/>
    <property type="project" value="UniProtKB-EC"/>
</dbReference>
<evidence type="ECO:0000256" key="8">
    <source>
        <dbReference type="ARBA" id="ARBA00022792"/>
    </source>
</evidence>
<feature type="transmembrane region" description="Helical" evidence="18">
    <location>
        <begin position="268"/>
        <end position="289"/>
    </location>
</feature>
<evidence type="ECO:0000256" key="5">
    <source>
        <dbReference type="ARBA" id="ARBA00022448"/>
    </source>
</evidence>